<evidence type="ECO:0000313" key="5">
    <source>
        <dbReference type="Proteomes" id="UP000448877"/>
    </source>
</evidence>
<keyword evidence="1" id="KW-0812">Transmembrane</keyword>
<dbReference type="Proteomes" id="UP000448877">
    <property type="component" value="Unassembled WGS sequence"/>
</dbReference>
<organism evidence="3 4">
    <name type="scientific">Bacteroides cellulosilyticus</name>
    <dbReference type="NCBI Taxonomy" id="246787"/>
    <lineage>
        <taxon>Bacteria</taxon>
        <taxon>Pseudomonadati</taxon>
        <taxon>Bacteroidota</taxon>
        <taxon>Bacteroidia</taxon>
        <taxon>Bacteroidales</taxon>
        <taxon>Bacteroidaceae</taxon>
        <taxon>Bacteroides</taxon>
    </lineage>
</organism>
<gene>
    <name evidence="3" type="ORF">DWX97_27140</name>
    <name evidence="2" type="ORF">F2Y81_29875</name>
</gene>
<protein>
    <submittedName>
        <fullName evidence="3">Uncharacterized protein</fullName>
    </submittedName>
</protein>
<evidence type="ECO:0000256" key="1">
    <source>
        <dbReference type="SAM" id="Phobius"/>
    </source>
</evidence>
<dbReference type="GeneID" id="66305637"/>
<reference evidence="2 5" key="2">
    <citation type="journal article" date="2019" name="Nat. Med.">
        <title>A library of human gut bacterial isolates paired with longitudinal multiomics data enables mechanistic microbiome research.</title>
        <authorList>
            <person name="Poyet M."/>
            <person name="Groussin M."/>
            <person name="Gibbons S.M."/>
            <person name="Avila-Pacheco J."/>
            <person name="Jiang X."/>
            <person name="Kearney S.M."/>
            <person name="Perrotta A.R."/>
            <person name="Berdy B."/>
            <person name="Zhao S."/>
            <person name="Lieberman T.D."/>
            <person name="Swanson P.K."/>
            <person name="Smith M."/>
            <person name="Roesemann S."/>
            <person name="Alexander J.E."/>
            <person name="Rich S.A."/>
            <person name="Livny J."/>
            <person name="Vlamakis H."/>
            <person name="Clish C."/>
            <person name="Bullock K."/>
            <person name="Deik A."/>
            <person name="Scott J."/>
            <person name="Pierce K.A."/>
            <person name="Xavier R.J."/>
            <person name="Alm E.J."/>
        </authorList>
    </citation>
    <scope>NUCLEOTIDE SEQUENCE [LARGE SCALE GENOMIC DNA]</scope>
    <source>
        <strain evidence="2 5">BIOML-A6</strain>
    </source>
</reference>
<keyword evidence="1" id="KW-0472">Membrane</keyword>
<evidence type="ECO:0000313" key="4">
    <source>
        <dbReference type="Proteomes" id="UP000283341"/>
    </source>
</evidence>
<evidence type="ECO:0000313" key="2">
    <source>
        <dbReference type="EMBL" id="KAA5409584.1"/>
    </source>
</evidence>
<comment type="caution">
    <text evidence="3">The sequence shown here is derived from an EMBL/GenBank/DDBJ whole genome shotgun (WGS) entry which is preliminary data.</text>
</comment>
<evidence type="ECO:0000313" key="3">
    <source>
        <dbReference type="EMBL" id="RGS29445.1"/>
    </source>
</evidence>
<feature type="transmembrane region" description="Helical" evidence="1">
    <location>
        <begin position="12"/>
        <end position="32"/>
    </location>
</feature>
<sequence length="190" mass="22248">MEQKRYQKNYWNKFFLFLIAVGVAVLIFFYWIQKNSEKTIMLPNLDGTTAPALISVNIEWHDSAYCAVLENDELFYTLKKENKKNNSQTNLLYKSFINLSYKDTLTVDSLSFIRFKKYIVTPQHRIDSIHQSEGITGLFSAYFDDVWFVPSCEEGLLTLPEQIYTVHILQRYGYSVNIDCESGCLYIKEP</sequence>
<accession>A0A120A075</accession>
<dbReference type="AlphaFoldDB" id="A0A120A075"/>
<reference evidence="3 4" key="1">
    <citation type="submission" date="2018-08" db="EMBL/GenBank/DDBJ databases">
        <title>A genome reference for cultivated species of the human gut microbiota.</title>
        <authorList>
            <person name="Zou Y."/>
            <person name="Xue W."/>
            <person name="Luo G."/>
        </authorList>
    </citation>
    <scope>NUCLEOTIDE SEQUENCE [LARGE SCALE GENOMIC DNA]</scope>
    <source>
        <strain evidence="3 4">AF22-3AC</strain>
    </source>
</reference>
<dbReference type="EMBL" id="VVYV01000159">
    <property type="protein sequence ID" value="KAA5409584.1"/>
    <property type="molecule type" value="Genomic_DNA"/>
</dbReference>
<dbReference type="EMBL" id="QRVJ01000068">
    <property type="protein sequence ID" value="RGS29445.1"/>
    <property type="molecule type" value="Genomic_DNA"/>
</dbReference>
<dbReference type="RefSeq" id="WP_007219184.1">
    <property type="nucleotide sequence ID" value="NZ_CABMLT010000057.1"/>
</dbReference>
<name>A0A120A075_9BACE</name>
<proteinExistence type="predicted"/>
<dbReference type="Proteomes" id="UP000283341">
    <property type="component" value="Unassembled WGS sequence"/>
</dbReference>
<keyword evidence="1" id="KW-1133">Transmembrane helix</keyword>